<protein>
    <recommendedName>
        <fullName evidence="2">Alpha-macroglobulin-like TED domain-containing protein</fullName>
    </recommendedName>
</protein>
<feature type="domain" description="Alpha-macroglobulin-like TED" evidence="2">
    <location>
        <begin position="92"/>
        <end position="147"/>
    </location>
</feature>
<organism evidence="3 4">
    <name type="scientific">Ameca splendens</name>
    <dbReference type="NCBI Taxonomy" id="208324"/>
    <lineage>
        <taxon>Eukaryota</taxon>
        <taxon>Metazoa</taxon>
        <taxon>Chordata</taxon>
        <taxon>Craniata</taxon>
        <taxon>Vertebrata</taxon>
        <taxon>Euteleostomi</taxon>
        <taxon>Actinopterygii</taxon>
        <taxon>Neopterygii</taxon>
        <taxon>Teleostei</taxon>
        <taxon>Neoteleostei</taxon>
        <taxon>Acanthomorphata</taxon>
        <taxon>Ovalentaria</taxon>
        <taxon>Atherinomorphae</taxon>
        <taxon>Cyprinodontiformes</taxon>
        <taxon>Goodeidae</taxon>
        <taxon>Ameca</taxon>
    </lineage>
</organism>
<dbReference type="InterPro" id="IPR019742">
    <property type="entry name" value="MacrogloblnA2_CS"/>
</dbReference>
<dbReference type="Pfam" id="PF07678">
    <property type="entry name" value="TED_complement"/>
    <property type="match status" value="1"/>
</dbReference>
<name>A0ABV0YQY4_9TELE</name>
<dbReference type="PROSITE" id="PS00477">
    <property type="entry name" value="ALPHA_2_MACROGLOBULIN"/>
    <property type="match status" value="1"/>
</dbReference>
<keyword evidence="4" id="KW-1185">Reference proteome</keyword>
<keyword evidence="1" id="KW-1015">Disulfide bond</keyword>
<dbReference type="InterPro" id="IPR047565">
    <property type="entry name" value="Alpha-macroglob_thiol-ester_cl"/>
</dbReference>
<dbReference type="Gene3D" id="2.60.120.1540">
    <property type="match status" value="1"/>
</dbReference>
<dbReference type="PANTHER" id="PTHR11412">
    <property type="entry name" value="MACROGLOBULIN / COMPLEMENT"/>
    <property type="match status" value="1"/>
</dbReference>
<dbReference type="Proteomes" id="UP001469553">
    <property type="component" value="Unassembled WGS sequence"/>
</dbReference>
<dbReference type="InterPro" id="IPR011626">
    <property type="entry name" value="Alpha-macroglobulin_TED"/>
</dbReference>
<comment type="caution">
    <text evidence="3">The sequence shown here is derived from an EMBL/GenBank/DDBJ whole genome shotgun (WGS) entry which is preliminary data.</text>
</comment>
<dbReference type="PANTHER" id="PTHR11412:SF81">
    <property type="entry name" value="COMPLEMENT C3"/>
    <property type="match status" value="1"/>
</dbReference>
<dbReference type="SMART" id="SM01419">
    <property type="entry name" value="Thiol-ester_cl"/>
    <property type="match status" value="1"/>
</dbReference>
<sequence>MRVPEAYEQVAGHRSITVSNVCLNFLFQPEGVLIRHPQTLTLNPAVKGDTQVETLNSGISRADLVPNSPTSTHVSVTGREQVSGLVEKAISGRSMGSLIYQPGGCGEQNMAGMSMPVIAATYLDKTNQWEAVGLNKRNEALQHIRTG</sequence>
<dbReference type="InterPro" id="IPR050473">
    <property type="entry name" value="A2M/Complement_sys"/>
</dbReference>
<proteinExistence type="predicted"/>
<gene>
    <name evidence="3" type="ORF">AMECASPLE_022351</name>
</gene>
<accession>A0ABV0YQY4</accession>
<evidence type="ECO:0000256" key="1">
    <source>
        <dbReference type="ARBA" id="ARBA00023157"/>
    </source>
</evidence>
<evidence type="ECO:0000313" key="4">
    <source>
        <dbReference type="Proteomes" id="UP001469553"/>
    </source>
</evidence>
<evidence type="ECO:0000259" key="2">
    <source>
        <dbReference type="Pfam" id="PF07678"/>
    </source>
</evidence>
<evidence type="ECO:0000313" key="3">
    <source>
        <dbReference type="EMBL" id="MEQ2296186.1"/>
    </source>
</evidence>
<reference evidence="3 4" key="1">
    <citation type="submission" date="2021-06" db="EMBL/GenBank/DDBJ databases">
        <authorList>
            <person name="Palmer J.M."/>
        </authorList>
    </citation>
    <scope>NUCLEOTIDE SEQUENCE [LARGE SCALE GENOMIC DNA]</scope>
    <source>
        <strain evidence="3 4">AS_MEX2019</strain>
        <tissue evidence="3">Muscle</tissue>
    </source>
</reference>
<dbReference type="SUPFAM" id="SSF48239">
    <property type="entry name" value="Terpenoid cyclases/Protein prenyltransferases"/>
    <property type="match status" value="1"/>
</dbReference>
<dbReference type="EMBL" id="JAHRIP010039608">
    <property type="protein sequence ID" value="MEQ2296186.1"/>
    <property type="molecule type" value="Genomic_DNA"/>
</dbReference>
<dbReference type="InterPro" id="IPR008930">
    <property type="entry name" value="Terpenoid_cyclase/PrenylTrfase"/>
</dbReference>
<dbReference type="Gene3D" id="1.50.10.20">
    <property type="match status" value="1"/>
</dbReference>